<organism evidence="1">
    <name type="scientific">candidate division WOR-3 bacterium</name>
    <dbReference type="NCBI Taxonomy" id="2052148"/>
    <lineage>
        <taxon>Bacteria</taxon>
        <taxon>Bacteria division WOR-3</taxon>
    </lineage>
</organism>
<proteinExistence type="predicted"/>
<sequence>MPLIILISYIYMIDQPDFEFLRHGDYALELRFGPLGEIIGYGSIGIFDRISLGLSYGASNLIGAGNPEFYKLPGIQARLLAIEQEFMLPSVIVGFDNQGYGKYDSSRYDIMSKGLYLLIGREFKYPGLSIRPEIGMNYSFESGGRIDIFTGVGFGIGSTIIMVDYSPNLNDERDQNKGYLNTGVKFVFYEQLFFEFSLRDLLDNSNKEQQLNRMIKIGYKASF</sequence>
<reference evidence="1" key="1">
    <citation type="journal article" date="2020" name="mSystems">
        <title>Genome- and Community-Level Interaction Insights into Carbon Utilization and Element Cycling Functions of Hydrothermarchaeota in Hydrothermal Sediment.</title>
        <authorList>
            <person name="Zhou Z."/>
            <person name="Liu Y."/>
            <person name="Xu W."/>
            <person name="Pan J."/>
            <person name="Luo Z.H."/>
            <person name="Li M."/>
        </authorList>
    </citation>
    <scope>NUCLEOTIDE SEQUENCE [LARGE SCALE GENOMIC DNA]</scope>
    <source>
        <strain evidence="1">SpSt-961</strain>
    </source>
</reference>
<protein>
    <submittedName>
        <fullName evidence="1">Uncharacterized protein</fullName>
    </submittedName>
</protein>
<evidence type="ECO:0000313" key="1">
    <source>
        <dbReference type="EMBL" id="HGE78310.1"/>
    </source>
</evidence>
<name>A0A7V3VUS8_UNCW3</name>
<gene>
    <name evidence="1" type="ORF">ENX68_04840</name>
</gene>
<accession>A0A7V3VUS8</accession>
<dbReference type="AlphaFoldDB" id="A0A7V3VUS8"/>
<dbReference type="EMBL" id="DTOZ01000131">
    <property type="protein sequence ID" value="HGE78310.1"/>
    <property type="molecule type" value="Genomic_DNA"/>
</dbReference>
<comment type="caution">
    <text evidence="1">The sequence shown here is derived from an EMBL/GenBank/DDBJ whole genome shotgun (WGS) entry which is preliminary data.</text>
</comment>